<sequence length="259" mass="27970">MGLDGGTYITRSDVLRGQSWALAQQDTSRSTRGGSVSTSGAQQGRQPEQDSVRAARWSTCTLTGEPLREPVAADFLGSLYNKEALLEFLLVRAGVVVSEEAQHRYANQLRQSGVALDHLQSTRDMFAVQLPGPSTSAVVQEGGGSGKLPCYECPINYVRCDRQPFSAIVGCGHVLSNRAIQQATDEQCPVCGASFDRELDIIAINGSAEAVERLTELLPARRKRKQRHSAGSKKRQRSGAERSALHVPSQPDLQPVVAA</sequence>
<dbReference type="InterPro" id="IPR006735">
    <property type="entry name" value="Rtf2"/>
</dbReference>
<dbReference type="InterPro" id="IPR027799">
    <property type="entry name" value="Rtf2_RING-finger"/>
</dbReference>
<dbReference type="Pfam" id="PF04641">
    <property type="entry name" value="Rtf2"/>
    <property type="match status" value="1"/>
</dbReference>
<feature type="region of interest" description="Disordered" evidence="2">
    <location>
        <begin position="23"/>
        <end position="54"/>
    </location>
</feature>
<feature type="compositionally biased region" description="Low complexity" evidence="2">
    <location>
        <begin position="27"/>
        <end position="40"/>
    </location>
</feature>
<dbReference type="PANTHER" id="PTHR12775">
    <property type="entry name" value="PROTEIN C20ORF43 HOMOLOG"/>
    <property type="match status" value="1"/>
</dbReference>
<evidence type="ECO:0000313" key="3">
    <source>
        <dbReference type="EMBL" id="KAK9797356.1"/>
    </source>
</evidence>
<comment type="caution">
    <text evidence="3">The sequence shown here is derived from an EMBL/GenBank/DDBJ whole genome shotgun (WGS) entry which is preliminary data.</text>
</comment>
<protein>
    <recommendedName>
        <fullName evidence="5">Replication termination factor 2</fullName>
    </recommendedName>
</protein>
<dbReference type="GO" id="GO:0005634">
    <property type="term" value="C:nucleus"/>
    <property type="evidence" value="ECO:0007669"/>
    <property type="project" value="TreeGrafter"/>
</dbReference>
<dbReference type="EMBL" id="JALJOQ010000108">
    <property type="protein sequence ID" value="KAK9797356.1"/>
    <property type="molecule type" value="Genomic_DNA"/>
</dbReference>
<evidence type="ECO:0000256" key="1">
    <source>
        <dbReference type="ARBA" id="ARBA00009885"/>
    </source>
</evidence>
<keyword evidence="4" id="KW-1185">Reference proteome</keyword>
<name>A0AAW1NWK2_9CHLO</name>
<accession>A0AAW1NWK2</accession>
<gene>
    <name evidence="3" type="ORF">WJX73_001887</name>
</gene>
<dbReference type="CDD" id="cd16653">
    <property type="entry name" value="RING-like_Rtf2"/>
    <property type="match status" value="1"/>
</dbReference>
<dbReference type="GO" id="GO:0006274">
    <property type="term" value="P:DNA replication termination"/>
    <property type="evidence" value="ECO:0007669"/>
    <property type="project" value="TreeGrafter"/>
</dbReference>
<reference evidence="3 4" key="1">
    <citation type="journal article" date="2024" name="Nat. Commun.">
        <title>Phylogenomics reveals the evolutionary origins of lichenization in chlorophyte algae.</title>
        <authorList>
            <person name="Puginier C."/>
            <person name="Libourel C."/>
            <person name="Otte J."/>
            <person name="Skaloud P."/>
            <person name="Haon M."/>
            <person name="Grisel S."/>
            <person name="Petersen M."/>
            <person name="Berrin J.G."/>
            <person name="Delaux P.M."/>
            <person name="Dal Grande F."/>
            <person name="Keller J."/>
        </authorList>
    </citation>
    <scope>NUCLEOTIDE SEQUENCE [LARGE SCALE GENOMIC DNA]</scope>
    <source>
        <strain evidence="3 4">SAG 2036</strain>
    </source>
</reference>
<evidence type="ECO:0000256" key="2">
    <source>
        <dbReference type="SAM" id="MobiDB-lite"/>
    </source>
</evidence>
<dbReference type="AlphaFoldDB" id="A0AAW1NWK2"/>
<feature type="compositionally biased region" description="Basic residues" evidence="2">
    <location>
        <begin position="220"/>
        <end position="237"/>
    </location>
</feature>
<comment type="similarity">
    <text evidence="1">Belongs to the rtf2 family.</text>
</comment>
<organism evidence="3 4">
    <name type="scientific">Symbiochloris irregularis</name>
    <dbReference type="NCBI Taxonomy" id="706552"/>
    <lineage>
        <taxon>Eukaryota</taxon>
        <taxon>Viridiplantae</taxon>
        <taxon>Chlorophyta</taxon>
        <taxon>core chlorophytes</taxon>
        <taxon>Trebouxiophyceae</taxon>
        <taxon>Trebouxiales</taxon>
        <taxon>Trebouxiaceae</taxon>
        <taxon>Symbiochloris</taxon>
    </lineage>
</organism>
<dbReference type="Proteomes" id="UP001465755">
    <property type="component" value="Unassembled WGS sequence"/>
</dbReference>
<dbReference type="PANTHER" id="PTHR12775:SF0">
    <property type="entry name" value="REPLICATION TERMINATION FACTOR 2"/>
    <property type="match status" value="1"/>
</dbReference>
<feature type="region of interest" description="Disordered" evidence="2">
    <location>
        <begin position="219"/>
        <end position="259"/>
    </location>
</feature>
<evidence type="ECO:0000313" key="4">
    <source>
        <dbReference type="Proteomes" id="UP001465755"/>
    </source>
</evidence>
<proteinExistence type="inferred from homology"/>
<evidence type="ECO:0008006" key="5">
    <source>
        <dbReference type="Google" id="ProtNLM"/>
    </source>
</evidence>